<accession>A0A411DKS6</accession>
<evidence type="ECO:0008006" key="2">
    <source>
        <dbReference type="Google" id="ProtNLM"/>
    </source>
</evidence>
<dbReference type="AlphaFoldDB" id="A0A411DKS6"/>
<reference evidence="1" key="1">
    <citation type="submission" date="2019-01" db="EMBL/GenBank/DDBJ databases">
        <title>Whole Genome Sequencing for Putative Detection of Antimicrobial Resistance and Potential Virulence Factors in Chryseobacterium indologenes isolated from Nile Tilapia in Tanzania.</title>
        <authorList>
            <person name="Mwega E."/>
            <person name="Mutoloki S."/>
            <person name="Mugimba K."/>
            <person name="Colquhoun D."/>
            <person name="Mdegela R."/>
            <person name="Evensen O."/>
            <person name="Wasteson Y."/>
        </authorList>
    </citation>
    <scope>NUCLEOTIDE SEQUENCE [LARGE SCALE GENOMIC DNA]</scope>
    <source>
        <strain evidence="1">StR 01</strain>
    </source>
</reference>
<protein>
    <recommendedName>
        <fullName evidence="2">MarR family transcriptional regulator</fullName>
    </recommendedName>
</protein>
<organism evidence="1">
    <name type="scientific">Chryseobacterium indologenes</name>
    <name type="common">Flavobacterium indologenes</name>
    <dbReference type="NCBI Taxonomy" id="253"/>
    <lineage>
        <taxon>Bacteria</taxon>
        <taxon>Pseudomonadati</taxon>
        <taxon>Bacteroidota</taxon>
        <taxon>Flavobacteriia</taxon>
        <taxon>Flavobacteriales</taxon>
        <taxon>Weeksellaceae</taxon>
        <taxon>Chryseobacterium group</taxon>
        <taxon>Chryseobacterium</taxon>
    </lineage>
</organism>
<name>A0A411DKS6_CHRID</name>
<evidence type="ECO:0000313" key="1">
    <source>
        <dbReference type="EMBL" id="QBA20991.1"/>
    </source>
</evidence>
<dbReference type="EMBL" id="CP035532">
    <property type="protein sequence ID" value="QBA20991.1"/>
    <property type="molecule type" value="Genomic_DNA"/>
</dbReference>
<gene>
    <name evidence="1" type="ORF">EU348_07220</name>
</gene>
<proteinExistence type="predicted"/>
<sequence>MKRNDIQHWFDFLDEIQSDPKLNVWHIALLTAIARLAWKQNEKWIIRVSRRKLMEFSHITTITSYHKYFKQLQQFGYIKYIPSYHPHYRSTVEILSIQKR</sequence>